<comment type="caution">
    <text evidence="2">The sequence shown here is derived from an EMBL/GenBank/DDBJ whole genome shotgun (WGS) entry which is preliminary data.</text>
</comment>
<dbReference type="EMBL" id="JAMSHJ010000005">
    <property type="protein sequence ID" value="KAI5409400.1"/>
    <property type="molecule type" value="Genomic_DNA"/>
</dbReference>
<feature type="region of interest" description="Disordered" evidence="1">
    <location>
        <begin position="77"/>
        <end position="96"/>
    </location>
</feature>
<keyword evidence="3" id="KW-1185">Reference proteome</keyword>
<evidence type="ECO:0000313" key="3">
    <source>
        <dbReference type="Proteomes" id="UP001058974"/>
    </source>
</evidence>
<organism evidence="2 3">
    <name type="scientific">Pisum sativum</name>
    <name type="common">Garden pea</name>
    <name type="synonym">Lathyrus oleraceus</name>
    <dbReference type="NCBI Taxonomy" id="3888"/>
    <lineage>
        <taxon>Eukaryota</taxon>
        <taxon>Viridiplantae</taxon>
        <taxon>Streptophyta</taxon>
        <taxon>Embryophyta</taxon>
        <taxon>Tracheophyta</taxon>
        <taxon>Spermatophyta</taxon>
        <taxon>Magnoliopsida</taxon>
        <taxon>eudicotyledons</taxon>
        <taxon>Gunneridae</taxon>
        <taxon>Pentapetalae</taxon>
        <taxon>rosids</taxon>
        <taxon>fabids</taxon>
        <taxon>Fabales</taxon>
        <taxon>Fabaceae</taxon>
        <taxon>Papilionoideae</taxon>
        <taxon>50 kb inversion clade</taxon>
        <taxon>NPAAA clade</taxon>
        <taxon>Hologalegina</taxon>
        <taxon>IRL clade</taxon>
        <taxon>Fabeae</taxon>
        <taxon>Lathyrus</taxon>
    </lineage>
</organism>
<accession>A0A9D5AKT6</accession>
<feature type="region of interest" description="Disordered" evidence="1">
    <location>
        <begin position="1"/>
        <end position="32"/>
    </location>
</feature>
<reference evidence="2 3" key="1">
    <citation type="journal article" date="2022" name="Nat. Genet.">
        <title>Improved pea reference genome and pan-genome highlight genomic features and evolutionary characteristics.</title>
        <authorList>
            <person name="Yang T."/>
            <person name="Liu R."/>
            <person name="Luo Y."/>
            <person name="Hu S."/>
            <person name="Wang D."/>
            <person name="Wang C."/>
            <person name="Pandey M.K."/>
            <person name="Ge S."/>
            <person name="Xu Q."/>
            <person name="Li N."/>
            <person name="Li G."/>
            <person name="Huang Y."/>
            <person name="Saxena R.K."/>
            <person name="Ji Y."/>
            <person name="Li M."/>
            <person name="Yan X."/>
            <person name="He Y."/>
            <person name="Liu Y."/>
            <person name="Wang X."/>
            <person name="Xiang C."/>
            <person name="Varshney R.K."/>
            <person name="Ding H."/>
            <person name="Gao S."/>
            <person name="Zong X."/>
        </authorList>
    </citation>
    <scope>NUCLEOTIDE SEQUENCE [LARGE SCALE GENOMIC DNA]</scope>
    <source>
        <strain evidence="2 3">cv. Zhongwan 6</strain>
    </source>
</reference>
<evidence type="ECO:0000256" key="1">
    <source>
        <dbReference type="SAM" id="MobiDB-lite"/>
    </source>
</evidence>
<sequence>MNRRHISSSSLKENIPPTEQSNLTTTQSGKRSYETPLQESTNHFIHTQHSKRHYRSNTTSFVRPIGVNLLMQFQPTTSELPNDHNIPPPTNSDEQSDATTNLINNIILQQTTNHSMFFTNQEHDLDFGSDNALDGNLDSDIDNVDDYMVEHHLQVDGKNYQANTRTYNAMFSLTSPGMKFDTEFTKGGGPLTLRIQGQTCHRIGTMLPEISQPPKYAQFYIFDTDNEIENQMECFRVNKHINKTIVTNLRLMLDQDNVHAKAFRMTRDMLKNHNVKDLKLRLVSDHQQTVGFTTSQ</sequence>
<protein>
    <submittedName>
        <fullName evidence="2">Uncharacterized protein</fullName>
    </submittedName>
</protein>
<dbReference type="PANTHER" id="PTHR45786:SF66">
    <property type="entry name" value="HOOK MOTIF PROTEIN, PUTATIVE-RELATED"/>
    <property type="match status" value="1"/>
</dbReference>
<name>A0A9D5AKT6_PEA</name>
<feature type="compositionally biased region" description="Polar residues" evidence="1">
    <location>
        <begin position="7"/>
        <end position="32"/>
    </location>
</feature>
<dbReference type="Proteomes" id="UP001058974">
    <property type="component" value="Chromosome 5"/>
</dbReference>
<proteinExistence type="predicted"/>
<dbReference type="Gramene" id="Psat05G0500100-T1">
    <property type="protein sequence ID" value="KAI5409400.1"/>
    <property type="gene ID" value="KIW84_055001"/>
</dbReference>
<evidence type="ECO:0000313" key="2">
    <source>
        <dbReference type="EMBL" id="KAI5409400.1"/>
    </source>
</evidence>
<dbReference type="PANTHER" id="PTHR45786">
    <property type="entry name" value="DNA BINDING PROTEIN-LIKE"/>
    <property type="match status" value="1"/>
</dbReference>
<dbReference type="AlphaFoldDB" id="A0A9D5AKT6"/>
<gene>
    <name evidence="2" type="ORF">KIW84_055001</name>
</gene>
<dbReference type="Gramene" id="Psat5g192360.1">
    <property type="protein sequence ID" value="Psat5g192360.1.cds"/>
    <property type="gene ID" value="Psat5g192360"/>
</dbReference>